<comment type="caution">
    <text evidence="8">The sequence shown here is derived from an EMBL/GenBank/DDBJ whole genome shotgun (WGS) entry which is preliminary data.</text>
</comment>
<evidence type="ECO:0000313" key="8">
    <source>
        <dbReference type="EMBL" id="TLE02875.1"/>
    </source>
</evidence>
<keyword evidence="5 6" id="KW-0472">Membrane</keyword>
<sequence length="698" mass="80215">MITKNTRIYLKFLLFLWLTAIAMRIGFLLWQWESLVAFSWADIAKAFYIGIRFDGRIATLISLPLLICLFIPFFGRFFDRVCPFLIAFYAIVFIAFMLIYIADFAHYAYLHSRLNFSAIALLEDTKEALGMVWQTYPVIKLSALLIIIVALLIFGSKKILKKWQPTSSTIPQKIVSGATTLCIIALLLWGQYSIVYFPLRWSEAYFSGKNEITALGLNPIQNLADTRPKDSFVDNTQQAREAYANATKYLGIKNPNAQSLRYDRFLESSNKTNKPNIVIIVIESMSTHKTSFYFDELDSTRFLYNLAQESLYFPNYYASARTTARGMFSIITGIPDVNEYFKTSSRDPYAADQHLIWDNFDDYTKIYMLGGNANWANIRGVISNNVSNVKIYEEGYWKSPRLDVWGVSDKDLLQEANMLLEEQKEPFISLIQLASFHSPFTVPDDLPDFDYTIPDDKFLKKYGFSEFDAKEYLSMKFCDYALKKYFEVAKKSRYYENTIFFITGDHGMSQISPSVGKNYSSMSLHEFQVPLIIHSPKYFPQGKIMPQAGGHTDIFPTAAALAGVRIQNTTMGRDLLDPSFGDDRFIFIRRLNRPPLLVSNEFCYSNEYDEAGGGMLYKREMRPMGEKLGDSLKANNVFLQAEYFTDWQPVKDEDSAFSSKLKQLNEDLWQTALYMLHHNTKAAAKKALDDFENKTGEH</sequence>
<dbReference type="SUPFAM" id="SSF53649">
    <property type="entry name" value="Alkaline phosphatase-like"/>
    <property type="match status" value="1"/>
</dbReference>
<evidence type="ECO:0000256" key="1">
    <source>
        <dbReference type="ARBA" id="ARBA00004651"/>
    </source>
</evidence>
<evidence type="ECO:0000256" key="5">
    <source>
        <dbReference type="ARBA" id="ARBA00023136"/>
    </source>
</evidence>
<dbReference type="RefSeq" id="WP_052061123.1">
    <property type="nucleotide sequence ID" value="NZ_CAJUDB010000001.1"/>
</dbReference>
<dbReference type="InterPro" id="IPR000917">
    <property type="entry name" value="Sulfatase_N"/>
</dbReference>
<feature type="transmembrane region" description="Helical" evidence="6">
    <location>
        <begin position="81"/>
        <end position="102"/>
    </location>
</feature>
<accession>A0A4U8TSQ6</accession>
<dbReference type="PANTHER" id="PTHR47371">
    <property type="entry name" value="LIPOTEICHOIC ACID SYNTHASE"/>
    <property type="match status" value="1"/>
</dbReference>
<dbReference type="EMBL" id="JRMQ02000002">
    <property type="protein sequence ID" value="TLE02875.1"/>
    <property type="molecule type" value="Genomic_DNA"/>
</dbReference>
<organism evidence="8 9">
    <name type="scientific">Helicobacter japonicus</name>
    <dbReference type="NCBI Taxonomy" id="425400"/>
    <lineage>
        <taxon>Bacteria</taxon>
        <taxon>Pseudomonadati</taxon>
        <taxon>Campylobacterota</taxon>
        <taxon>Epsilonproteobacteria</taxon>
        <taxon>Campylobacterales</taxon>
        <taxon>Helicobacteraceae</taxon>
        <taxon>Helicobacter</taxon>
    </lineage>
</organism>
<name>A0A4U8TSQ6_9HELI</name>
<dbReference type="Pfam" id="PF00884">
    <property type="entry name" value="Sulfatase"/>
    <property type="match status" value="1"/>
</dbReference>
<proteinExistence type="predicted"/>
<feature type="transmembrane region" description="Helical" evidence="6">
    <location>
        <begin position="12"/>
        <end position="32"/>
    </location>
</feature>
<evidence type="ECO:0000313" key="9">
    <source>
        <dbReference type="Proteomes" id="UP000029707"/>
    </source>
</evidence>
<dbReference type="InterPro" id="IPR017850">
    <property type="entry name" value="Alkaline_phosphatase_core_sf"/>
</dbReference>
<dbReference type="PANTHER" id="PTHR47371:SF3">
    <property type="entry name" value="PHOSPHOGLYCEROL TRANSFERASE I"/>
    <property type="match status" value="1"/>
</dbReference>
<dbReference type="Gene3D" id="3.40.720.10">
    <property type="entry name" value="Alkaline Phosphatase, subunit A"/>
    <property type="match status" value="1"/>
</dbReference>
<reference evidence="8 9" key="1">
    <citation type="journal article" date="2014" name="Genome Announc.">
        <title>Draft genome sequences of eight enterohepatic helicobacter species isolated from both laboratory and wild rodents.</title>
        <authorList>
            <person name="Sheh A."/>
            <person name="Shen Z."/>
            <person name="Fox J.G."/>
        </authorList>
    </citation>
    <scope>NUCLEOTIDE SEQUENCE [LARGE SCALE GENOMIC DNA]</scope>
    <source>
        <strain evidence="8 9">MIT 01-6451</strain>
    </source>
</reference>
<evidence type="ECO:0000256" key="6">
    <source>
        <dbReference type="SAM" id="Phobius"/>
    </source>
</evidence>
<protein>
    <submittedName>
        <fullName evidence="8">LTA synthase family protein</fullName>
    </submittedName>
</protein>
<dbReference type="Proteomes" id="UP000029707">
    <property type="component" value="Unassembled WGS sequence"/>
</dbReference>
<dbReference type="GO" id="GO:0005886">
    <property type="term" value="C:plasma membrane"/>
    <property type="evidence" value="ECO:0007669"/>
    <property type="project" value="UniProtKB-SubCell"/>
</dbReference>
<feature type="transmembrane region" description="Helical" evidence="6">
    <location>
        <begin position="174"/>
        <end position="192"/>
    </location>
</feature>
<evidence type="ECO:0000256" key="2">
    <source>
        <dbReference type="ARBA" id="ARBA00022475"/>
    </source>
</evidence>
<feature type="transmembrane region" description="Helical" evidence="6">
    <location>
        <begin position="136"/>
        <end position="154"/>
    </location>
</feature>
<comment type="subcellular location">
    <subcellularLocation>
        <location evidence="1">Cell membrane</location>
        <topology evidence="1">Multi-pass membrane protein</topology>
    </subcellularLocation>
</comment>
<keyword evidence="9" id="KW-1185">Reference proteome</keyword>
<keyword evidence="4 6" id="KW-1133">Transmembrane helix</keyword>
<dbReference type="OrthoDB" id="9760224at2"/>
<evidence type="ECO:0000256" key="4">
    <source>
        <dbReference type="ARBA" id="ARBA00022989"/>
    </source>
</evidence>
<dbReference type="CDD" id="cd16015">
    <property type="entry name" value="LTA_synthase"/>
    <property type="match status" value="1"/>
</dbReference>
<evidence type="ECO:0000256" key="3">
    <source>
        <dbReference type="ARBA" id="ARBA00022692"/>
    </source>
</evidence>
<evidence type="ECO:0000259" key="7">
    <source>
        <dbReference type="Pfam" id="PF00884"/>
    </source>
</evidence>
<feature type="transmembrane region" description="Helical" evidence="6">
    <location>
        <begin position="57"/>
        <end position="74"/>
    </location>
</feature>
<keyword evidence="2" id="KW-1003">Cell membrane</keyword>
<feature type="domain" description="Sulfatase N-terminal" evidence="7">
    <location>
        <begin position="275"/>
        <end position="564"/>
    </location>
</feature>
<gene>
    <name evidence="8" type="ORF">LS65_002830</name>
</gene>
<keyword evidence="3 6" id="KW-0812">Transmembrane</keyword>
<dbReference type="InterPro" id="IPR050448">
    <property type="entry name" value="OpgB/LTA_synthase_biosynth"/>
</dbReference>
<dbReference type="AlphaFoldDB" id="A0A4U8TSQ6"/>